<dbReference type="Pfam" id="PF02538">
    <property type="entry name" value="Hydantoinase_B"/>
    <property type="match status" value="2"/>
</dbReference>
<comment type="similarity">
    <text evidence="1">Belongs to the oxoprolinase family.</text>
</comment>
<dbReference type="InterPro" id="IPR002821">
    <property type="entry name" value="Hydantoinase_A"/>
</dbReference>
<dbReference type="PANTHER" id="PTHR11365">
    <property type="entry name" value="5-OXOPROLINASE RELATED"/>
    <property type="match status" value="1"/>
</dbReference>
<gene>
    <name evidence="7" type="ORF">EB233_15950</name>
</gene>
<evidence type="ECO:0000259" key="5">
    <source>
        <dbReference type="Pfam" id="PF05378"/>
    </source>
</evidence>
<evidence type="ECO:0000256" key="1">
    <source>
        <dbReference type="ARBA" id="ARBA00010403"/>
    </source>
</evidence>
<dbReference type="InterPro" id="IPR008040">
    <property type="entry name" value="Hydant_A_N"/>
</dbReference>
<organism evidence="7 8">
    <name type="scientific">Mesorhizobium erdmanii</name>
    <dbReference type="NCBI Taxonomy" id="1777866"/>
    <lineage>
        <taxon>Bacteria</taxon>
        <taxon>Pseudomonadati</taxon>
        <taxon>Pseudomonadota</taxon>
        <taxon>Alphaproteobacteria</taxon>
        <taxon>Hyphomicrobiales</taxon>
        <taxon>Phyllobacteriaceae</taxon>
        <taxon>Mesorhizobium</taxon>
    </lineage>
</organism>
<dbReference type="Proteomes" id="UP000503339">
    <property type="component" value="Chromosome"/>
</dbReference>
<protein>
    <submittedName>
        <fullName evidence="7">5-oxoprolinase</fullName>
    </submittedName>
</protein>
<feature type="domain" description="Hydantoinase B/oxoprolinase" evidence="4">
    <location>
        <begin position="913"/>
        <end position="1316"/>
    </location>
</feature>
<sequence>MAAKWDFWIDRGGTFTDVIGRDPQGELHPRKLLSENPEAYADAAIQGIRDLLGLEPGAAIPSGLIGDIKMGTTVATNALLERKGDRVLLLITKGFRDALKLAYQARPDIFAKEIILPEQLYERVIEIDERVLADGCVERLLDIAACRPAIEQAKADGIDAVAIVFMHAWKYPDHEKAVAKVCRKLGFGQVSVSHEVSPLIKLVGRGDTTVVDSYLSPILSRYVQRVGQELGVLSPLEGGEERLAEGQEKANDLAFSATNARSDSERQAAKPTEGVISEGTARTSHPVEPTPPGGFAATLPSRGRESPHLMFMMSSGGLTAADMFQGKDALLSGPAGGVVGMVETAKLAGFDKVIGFDMGGTSTDVAHYDGEYERAFDTEVAGVRVRAPMMRIHTVAAGGGSILHYEAGRFRAGPDSAGANPGPAAYRRGGPLAVTDANVMLGKLQPDFFPAIFGHGQDQPLDVATVRAKFAALADQIGDGRSPEAVAEGFITIAVENMANAIKKISVQRGYDVTEYLLNCFGGAGGQHACLVADALGMEAVLIHPFSGLLSAYGIGLASVFASRQQALLKPLAEGSRAEIDSLIAILKKAVIAELSAQGIAEDAVATKPVLHIRYDGTDTTLPVNFESDSIFQAKRDFEIAHKAQFGFVYDDKPMIVETVGVEGIETGESSAEAHAPAGPARIEAGASGTRRIYTEGRWHEAGIHRRENLRPSNLIGGPALIIEPNQTIVVEPGWQAEITNLNHVVIRRTARKARTAALGTSADPVMLEVFNNLFMSIAEQMGVTLQNTAYSVNIKERLDFSCAVFDHTGALVANAPHMPVHLGSMDRSVETIIRLNSGDIHPGDVFALNAPYNGGTHLPDITVVTPVFSLPPEGRVAAQRPGGVLSEGTARASSPVDPTPSGGLAATSPSRGEEILFYVASRGHHADIGGTAPGSMTPLATTVDEEGVLFDNFRIVDRGKFREKELHALLTDHRYPARNPHQNIADLKAQIAANEKGVAELRKMVTHFGLDVVEAYMGHVQDNAAESVRRVIERLPDTSAYEYPTDTGQVIKVKISVDRQKREATVDFTGTSPVMKNNFNAPEPVARAAVLYAFRVMVEDMIPMNAGCLRPINIIIPDGCMLKPAYPAAVVAGNVETSQHVTNALFGAMAAMANAQGTMNNLTFGNSKYQYYETICSGSPAGRMNSGRGFAGTSGVHTHMTNSRLTDPEVLELRFPVVLEDFHIRQGSGGKGRWNAGDGTKRTIRFLEKMECAILSSHRNRPPQGLDGGGDGEVGSTKVRRKDGAVEVLKACDQTVLDAGEAVILTTPTPGGFGHA</sequence>
<evidence type="ECO:0000313" key="7">
    <source>
        <dbReference type="EMBL" id="QKC76818.1"/>
    </source>
</evidence>
<feature type="region of interest" description="Disordered" evidence="2">
    <location>
        <begin position="1258"/>
        <end position="1280"/>
    </location>
</feature>
<feature type="region of interest" description="Disordered" evidence="2">
    <location>
        <begin position="257"/>
        <end position="293"/>
    </location>
</feature>
<feature type="domain" description="Hydantoinase/oxoprolinase N-terminal" evidence="5">
    <location>
        <begin position="7"/>
        <end position="185"/>
    </location>
</feature>
<feature type="domain" description="Hydantoinase B/oxoprolinase" evidence="4">
    <location>
        <begin position="764"/>
        <end position="869"/>
    </location>
</feature>
<feature type="domain" description="Acetophenone carboxylase-like C-terminal" evidence="6">
    <location>
        <begin position="579"/>
        <end position="739"/>
    </location>
</feature>
<dbReference type="GO" id="GO:0006749">
    <property type="term" value="P:glutathione metabolic process"/>
    <property type="evidence" value="ECO:0007669"/>
    <property type="project" value="TreeGrafter"/>
</dbReference>
<dbReference type="PANTHER" id="PTHR11365:SF23">
    <property type="entry name" value="HYPOTHETICAL 5-OXOPROLINASE (EUROFUNG)-RELATED"/>
    <property type="match status" value="1"/>
</dbReference>
<keyword evidence="8" id="KW-1185">Reference proteome</keyword>
<dbReference type="Pfam" id="PF19278">
    <property type="entry name" value="Hydant_A_C"/>
    <property type="match status" value="1"/>
</dbReference>
<proteinExistence type="inferred from homology"/>
<dbReference type="EMBL" id="CP033361">
    <property type="protein sequence ID" value="QKC76818.1"/>
    <property type="molecule type" value="Genomic_DNA"/>
</dbReference>
<evidence type="ECO:0000259" key="4">
    <source>
        <dbReference type="Pfam" id="PF02538"/>
    </source>
</evidence>
<accession>A0A6M7UL40</accession>
<dbReference type="RefSeq" id="WP_064988152.1">
    <property type="nucleotide sequence ID" value="NZ_CP033361.1"/>
</dbReference>
<dbReference type="GO" id="GO:0017168">
    <property type="term" value="F:5-oxoprolinase (ATP-hydrolyzing) activity"/>
    <property type="evidence" value="ECO:0007669"/>
    <property type="project" value="TreeGrafter"/>
</dbReference>
<evidence type="ECO:0000259" key="6">
    <source>
        <dbReference type="Pfam" id="PF19278"/>
    </source>
</evidence>
<dbReference type="GO" id="GO:0005829">
    <property type="term" value="C:cytosol"/>
    <property type="evidence" value="ECO:0007669"/>
    <property type="project" value="TreeGrafter"/>
</dbReference>
<reference evidence="7 8" key="1">
    <citation type="submission" date="2018-10" db="EMBL/GenBank/DDBJ databases">
        <authorList>
            <person name="Perry B.J."/>
            <person name="Sullivan J.T."/>
            <person name="Murphy R.J.T."/>
            <person name="Ramsay J.P."/>
            <person name="Ronson C.W."/>
        </authorList>
    </citation>
    <scope>NUCLEOTIDE SEQUENCE [LARGE SCALE GENOMIC DNA]</scope>
    <source>
        <strain evidence="7 8">NZP2014</strain>
    </source>
</reference>
<evidence type="ECO:0000259" key="3">
    <source>
        <dbReference type="Pfam" id="PF01968"/>
    </source>
</evidence>
<dbReference type="InterPro" id="IPR003692">
    <property type="entry name" value="Hydantoinase_B"/>
</dbReference>
<evidence type="ECO:0000256" key="2">
    <source>
        <dbReference type="SAM" id="MobiDB-lite"/>
    </source>
</evidence>
<dbReference type="InterPro" id="IPR045079">
    <property type="entry name" value="Oxoprolinase-like"/>
</dbReference>
<name>A0A6M7UL40_9HYPH</name>
<dbReference type="Pfam" id="PF01968">
    <property type="entry name" value="Hydantoinase_A"/>
    <property type="match status" value="1"/>
</dbReference>
<evidence type="ECO:0000313" key="8">
    <source>
        <dbReference type="Proteomes" id="UP000503339"/>
    </source>
</evidence>
<feature type="region of interest" description="Disordered" evidence="2">
    <location>
        <begin position="879"/>
        <end position="908"/>
    </location>
</feature>
<dbReference type="KEGG" id="merd:EB233_15950"/>
<dbReference type="InterPro" id="IPR049517">
    <property type="entry name" value="ACX-like_C"/>
</dbReference>
<dbReference type="Pfam" id="PF05378">
    <property type="entry name" value="Hydant_A_N"/>
    <property type="match status" value="1"/>
</dbReference>
<feature type="domain" description="Hydantoinase A/oxoprolinase" evidence="3">
    <location>
        <begin position="307"/>
        <end position="561"/>
    </location>
</feature>